<evidence type="ECO:0000313" key="1">
    <source>
        <dbReference type="EMBL" id="MFD0872347.1"/>
    </source>
</evidence>
<dbReference type="Gene3D" id="4.10.280.10">
    <property type="entry name" value="Helix-loop-helix DNA-binding domain"/>
    <property type="match status" value="1"/>
</dbReference>
<keyword evidence="2" id="KW-1185">Reference proteome</keyword>
<name>A0ABW3DFU7_9BACL</name>
<evidence type="ECO:0000313" key="2">
    <source>
        <dbReference type="Proteomes" id="UP001597120"/>
    </source>
</evidence>
<sequence length="87" mass="10254">MTAAYLNSAPYHNLLLREKDSHLRWVTEPAKPSNALLVLEEEIRVLRMQMEQMYMEEPCFNNSSILEISRLLDKKINLYLEMIRAEG</sequence>
<organism evidence="1 2">
    <name type="scientific">Paenibacillus residui</name>
    <dbReference type="NCBI Taxonomy" id="629724"/>
    <lineage>
        <taxon>Bacteria</taxon>
        <taxon>Bacillati</taxon>
        <taxon>Bacillota</taxon>
        <taxon>Bacilli</taxon>
        <taxon>Bacillales</taxon>
        <taxon>Paenibacillaceae</taxon>
        <taxon>Paenibacillus</taxon>
    </lineage>
</organism>
<dbReference type="Pfam" id="PF09388">
    <property type="entry name" value="SpoOE-like"/>
    <property type="match status" value="1"/>
</dbReference>
<dbReference type="RefSeq" id="WP_144939979.1">
    <property type="nucleotide sequence ID" value="NZ_JBHTIU010000107.1"/>
</dbReference>
<dbReference type="Proteomes" id="UP001597120">
    <property type="component" value="Unassembled WGS sequence"/>
</dbReference>
<reference evidence="2" key="1">
    <citation type="journal article" date="2019" name="Int. J. Syst. Evol. Microbiol.">
        <title>The Global Catalogue of Microorganisms (GCM) 10K type strain sequencing project: providing services to taxonomists for standard genome sequencing and annotation.</title>
        <authorList>
            <consortium name="The Broad Institute Genomics Platform"/>
            <consortium name="The Broad Institute Genome Sequencing Center for Infectious Disease"/>
            <person name="Wu L."/>
            <person name="Ma J."/>
        </authorList>
    </citation>
    <scope>NUCLEOTIDE SEQUENCE [LARGE SCALE GENOMIC DNA]</scope>
    <source>
        <strain evidence="2">CCUG 57263</strain>
    </source>
</reference>
<protein>
    <submittedName>
        <fullName evidence="1">Spo0E family sporulation regulatory protein-aspartic acid phosphatase</fullName>
    </submittedName>
</protein>
<dbReference type="EMBL" id="JBHTIU010000107">
    <property type="protein sequence ID" value="MFD0872347.1"/>
    <property type="molecule type" value="Genomic_DNA"/>
</dbReference>
<dbReference type="SUPFAM" id="SSF140500">
    <property type="entry name" value="BAS1536-like"/>
    <property type="match status" value="1"/>
</dbReference>
<dbReference type="InterPro" id="IPR037208">
    <property type="entry name" value="Spo0E-like_sf"/>
</dbReference>
<accession>A0ABW3DFU7</accession>
<gene>
    <name evidence="1" type="ORF">ACFQ03_24810</name>
</gene>
<dbReference type="InterPro" id="IPR036638">
    <property type="entry name" value="HLH_DNA-bd_sf"/>
</dbReference>
<proteinExistence type="predicted"/>
<comment type="caution">
    <text evidence="1">The sequence shown here is derived from an EMBL/GenBank/DDBJ whole genome shotgun (WGS) entry which is preliminary data.</text>
</comment>
<dbReference type="InterPro" id="IPR018540">
    <property type="entry name" value="Spo0E-like"/>
</dbReference>